<dbReference type="AlphaFoldDB" id="A0A1I5K9D0"/>
<dbReference type="Pfam" id="PF04324">
    <property type="entry name" value="Fer2_BFD"/>
    <property type="match status" value="1"/>
</dbReference>
<dbReference type="PANTHER" id="PTHR42949:SF3">
    <property type="entry name" value="ANAEROBIC GLYCEROL-3-PHOSPHATE DEHYDROGENASE SUBUNIT B"/>
    <property type="match status" value="1"/>
</dbReference>
<dbReference type="SUPFAM" id="SSF51905">
    <property type="entry name" value="FAD/NAD(P)-binding domain"/>
    <property type="match status" value="1"/>
</dbReference>
<evidence type="ECO:0000313" key="5">
    <source>
        <dbReference type="Proteomes" id="UP000199236"/>
    </source>
</evidence>
<dbReference type="Pfam" id="PF07992">
    <property type="entry name" value="Pyr_redox_2"/>
    <property type="match status" value="1"/>
</dbReference>
<reference evidence="4 5" key="1">
    <citation type="submission" date="2016-10" db="EMBL/GenBank/DDBJ databases">
        <authorList>
            <person name="de Groot N.N."/>
        </authorList>
    </citation>
    <scope>NUCLEOTIDE SEQUENCE [LARGE SCALE GENOMIC DNA]</scope>
    <source>
        <strain evidence="4 5">CGMCC 1.9157</strain>
    </source>
</reference>
<dbReference type="InterPro" id="IPR017224">
    <property type="entry name" value="Opine_Oxase_asu/HCN_bsu"/>
</dbReference>
<protein>
    <submittedName>
        <fullName evidence="4">Thioredoxin reductase</fullName>
    </submittedName>
</protein>
<dbReference type="PANTHER" id="PTHR42949">
    <property type="entry name" value="ANAEROBIC GLYCEROL-3-PHOSPHATE DEHYDROGENASE SUBUNIT B"/>
    <property type="match status" value="1"/>
</dbReference>
<gene>
    <name evidence="4" type="ORF">SAMN04488056_11378</name>
</gene>
<evidence type="ECO:0000313" key="4">
    <source>
        <dbReference type="EMBL" id="SFO81221.1"/>
    </source>
</evidence>
<evidence type="ECO:0000256" key="1">
    <source>
        <dbReference type="ARBA" id="ARBA00023002"/>
    </source>
</evidence>
<evidence type="ECO:0000259" key="2">
    <source>
        <dbReference type="Pfam" id="PF04324"/>
    </source>
</evidence>
<dbReference type="Gene3D" id="1.10.10.1100">
    <property type="entry name" value="BFD-like [2Fe-2S]-binding domain"/>
    <property type="match status" value="1"/>
</dbReference>
<organism evidence="4 5">
    <name type="scientific">Cohaesibacter marisflavi</name>
    <dbReference type="NCBI Taxonomy" id="655353"/>
    <lineage>
        <taxon>Bacteria</taxon>
        <taxon>Pseudomonadati</taxon>
        <taxon>Pseudomonadota</taxon>
        <taxon>Alphaproteobacteria</taxon>
        <taxon>Hyphomicrobiales</taxon>
        <taxon>Cohaesibacteraceae</taxon>
    </lineage>
</organism>
<keyword evidence="1" id="KW-0560">Oxidoreductase</keyword>
<name>A0A1I5K9D0_9HYPH</name>
<dbReference type="GO" id="GO:0016491">
    <property type="term" value="F:oxidoreductase activity"/>
    <property type="evidence" value="ECO:0007669"/>
    <property type="project" value="UniProtKB-KW"/>
</dbReference>
<dbReference type="PRINTS" id="PR00368">
    <property type="entry name" value="FADPNR"/>
</dbReference>
<feature type="domain" description="BFD-like [2Fe-2S]-binding" evidence="2">
    <location>
        <begin position="374"/>
        <end position="426"/>
    </location>
</feature>
<dbReference type="PIRSF" id="PIRSF037495">
    <property type="entry name" value="Opine_OX_OoxA/HcnB"/>
    <property type="match status" value="1"/>
</dbReference>
<dbReference type="PRINTS" id="PR00411">
    <property type="entry name" value="PNDRDTASEI"/>
</dbReference>
<dbReference type="CDD" id="cd19946">
    <property type="entry name" value="GlpA-like_Fer2_BFD-like"/>
    <property type="match status" value="1"/>
</dbReference>
<dbReference type="InterPro" id="IPR051691">
    <property type="entry name" value="Metab_Enz_Cyan_OpOx_G3PDH"/>
</dbReference>
<dbReference type="RefSeq" id="WP_090074936.1">
    <property type="nucleotide sequence ID" value="NZ_FOVR01000013.1"/>
</dbReference>
<evidence type="ECO:0000259" key="3">
    <source>
        <dbReference type="Pfam" id="PF07992"/>
    </source>
</evidence>
<dbReference type="OrthoDB" id="9801699at2"/>
<dbReference type="InterPro" id="IPR007419">
    <property type="entry name" value="BFD-like_2Fe2S-bd_dom"/>
</dbReference>
<sequence length="464" mass="49227">MLDTELAIIGAGPAGMAAAIEAANCGIASVLIDEQQSVGGQIYRDVERVAPLRGAMLGQDFLDGLPLAEGTHSPLITHLAGAVVWQVEKDGTITCSVKDQARQIKAQRILIATGAIERPMPLPGWTMPGVMTVGAGQILLKQSGLIPNKAVLIGSGPLLYVLASQMLKAKTPPLAIIETQTMGDLTKAMKHIGGALRGWRYLLKGTKLLSALKMGGVKRYTGASNIRLEGEGAVASVSFQCGARSHTIPCDTALLHHGVVPNVQISRALQLDHHWDAQQACFSPSLDEWGKSSEATIFIAGDGAGIGGAKAADLCGRIAALKLASELGKLDEENLQQRAAPLKSALLKENAARPFLDRAYPPFKDAQSPQDKTIVCRCEEVTAGEIRKTIALGCQGPNQLKAFLRAGMGPCQGRGCGLTISTLFAEQTGKSMQEIDYFTIRSPLKPITLGELASLKQKDVERLF</sequence>
<dbReference type="Gene3D" id="3.50.50.60">
    <property type="entry name" value="FAD/NAD(P)-binding domain"/>
    <property type="match status" value="2"/>
</dbReference>
<dbReference type="EMBL" id="FOVR01000013">
    <property type="protein sequence ID" value="SFO81221.1"/>
    <property type="molecule type" value="Genomic_DNA"/>
</dbReference>
<dbReference type="InterPro" id="IPR041854">
    <property type="entry name" value="BFD-like_2Fe2S-bd_dom_sf"/>
</dbReference>
<dbReference type="InterPro" id="IPR023753">
    <property type="entry name" value="FAD/NAD-binding_dom"/>
</dbReference>
<dbReference type="STRING" id="655353.SAMN04488056_11378"/>
<feature type="domain" description="FAD/NAD(P)-binding" evidence="3">
    <location>
        <begin position="5"/>
        <end position="306"/>
    </location>
</feature>
<dbReference type="Proteomes" id="UP000199236">
    <property type="component" value="Unassembled WGS sequence"/>
</dbReference>
<keyword evidence="5" id="KW-1185">Reference proteome</keyword>
<dbReference type="InterPro" id="IPR036188">
    <property type="entry name" value="FAD/NAD-bd_sf"/>
</dbReference>
<accession>A0A1I5K9D0</accession>
<proteinExistence type="predicted"/>